<dbReference type="GO" id="GO:0071897">
    <property type="term" value="P:DNA biosynthetic process"/>
    <property type="evidence" value="ECO:0007669"/>
    <property type="project" value="UniProtKB-ARBA"/>
</dbReference>
<feature type="region of interest" description="Disordered" evidence="2">
    <location>
        <begin position="524"/>
        <end position="543"/>
    </location>
</feature>
<comment type="caution">
    <text evidence="4">The sequence shown here is derived from an EMBL/GenBank/DDBJ whole genome shotgun (WGS) entry which is preliminary data.</text>
</comment>
<evidence type="ECO:0000256" key="2">
    <source>
        <dbReference type="SAM" id="MobiDB-lite"/>
    </source>
</evidence>
<dbReference type="InterPro" id="IPR005312">
    <property type="entry name" value="DUF1759"/>
</dbReference>
<dbReference type="InterPro" id="IPR036397">
    <property type="entry name" value="RNaseH_sf"/>
</dbReference>
<dbReference type="SUPFAM" id="SSF53098">
    <property type="entry name" value="Ribonuclease H-like"/>
    <property type="match status" value="1"/>
</dbReference>
<dbReference type="InterPro" id="IPR040676">
    <property type="entry name" value="DUF5641"/>
</dbReference>
<dbReference type="InterPro" id="IPR012337">
    <property type="entry name" value="RNaseH-like_sf"/>
</dbReference>
<dbReference type="InterPro" id="IPR001584">
    <property type="entry name" value="Integrase_cat-core"/>
</dbReference>
<feature type="compositionally biased region" description="Pro residues" evidence="2">
    <location>
        <begin position="184"/>
        <end position="193"/>
    </location>
</feature>
<name>A0A8S4G0V7_PLUXY</name>
<keyword evidence="5" id="KW-1185">Reference proteome</keyword>
<feature type="compositionally biased region" description="Basic and acidic residues" evidence="2">
    <location>
        <begin position="524"/>
        <end position="534"/>
    </location>
</feature>
<feature type="region of interest" description="Disordered" evidence="2">
    <location>
        <begin position="1"/>
        <end position="68"/>
    </location>
</feature>
<feature type="compositionally biased region" description="Basic residues" evidence="2">
    <location>
        <begin position="1410"/>
        <end position="1420"/>
    </location>
</feature>
<keyword evidence="1" id="KW-0175">Coiled coil</keyword>
<feature type="domain" description="Integrase catalytic" evidence="3">
    <location>
        <begin position="1566"/>
        <end position="1743"/>
    </location>
</feature>
<feature type="region of interest" description="Disordered" evidence="2">
    <location>
        <begin position="151"/>
        <end position="195"/>
    </location>
</feature>
<dbReference type="PANTHER" id="PTHR47331">
    <property type="entry name" value="PHD-TYPE DOMAIN-CONTAINING PROTEIN"/>
    <property type="match status" value="1"/>
</dbReference>
<reference evidence="4" key="1">
    <citation type="submission" date="2020-11" db="EMBL/GenBank/DDBJ databases">
        <authorList>
            <person name="Whiteford S."/>
        </authorList>
    </citation>
    <scope>NUCLEOTIDE SEQUENCE</scope>
</reference>
<feature type="region of interest" description="Disordered" evidence="2">
    <location>
        <begin position="425"/>
        <end position="450"/>
    </location>
</feature>
<dbReference type="GO" id="GO:0042575">
    <property type="term" value="C:DNA polymerase complex"/>
    <property type="evidence" value="ECO:0007669"/>
    <property type="project" value="UniProtKB-ARBA"/>
</dbReference>
<dbReference type="InterPro" id="IPR008042">
    <property type="entry name" value="Retrotrans_Pao"/>
</dbReference>
<dbReference type="Pfam" id="PF03564">
    <property type="entry name" value="DUF1759"/>
    <property type="match status" value="1"/>
</dbReference>
<feature type="compositionally biased region" description="Low complexity" evidence="2">
    <location>
        <begin position="24"/>
        <end position="57"/>
    </location>
</feature>
<evidence type="ECO:0000313" key="5">
    <source>
        <dbReference type="Proteomes" id="UP000653454"/>
    </source>
</evidence>
<dbReference type="PROSITE" id="PS50994">
    <property type="entry name" value="INTEGRASE"/>
    <property type="match status" value="1"/>
</dbReference>
<dbReference type="Pfam" id="PF17921">
    <property type="entry name" value="Integrase_H2C2"/>
    <property type="match status" value="1"/>
</dbReference>
<dbReference type="Gene3D" id="1.10.340.70">
    <property type="match status" value="1"/>
</dbReference>
<dbReference type="GO" id="GO:0003676">
    <property type="term" value="F:nucleic acid binding"/>
    <property type="evidence" value="ECO:0007669"/>
    <property type="project" value="InterPro"/>
</dbReference>
<dbReference type="Gene3D" id="3.10.10.10">
    <property type="entry name" value="HIV Type 1 Reverse Transcriptase, subunit A, domain 1"/>
    <property type="match status" value="1"/>
</dbReference>
<feature type="compositionally biased region" description="Basic and acidic residues" evidence="2">
    <location>
        <begin position="440"/>
        <end position="450"/>
    </location>
</feature>
<evidence type="ECO:0000313" key="4">
    <source>
        <dbReference type="EMBL" id="CAG9134713.1"/>
    </source>
</evidence>
<organism evidence="4 5">
    <name type="scientific">Plutella xylostella</name>
    <name type="common">Diamondback moth</name>
    <name type="synonym">Plutella maculipennis</name>
    <dbReference type="NCBI Taxonomy" id="51655"/>
    <lineage>
        <taxon>Eukaryota</taxon>
        <taxon>Metazoa</taxon>
        <taxon>Ecdysozoa</taxon>
        <taxon>Arthropoda</taxon>
        <taxon>Hexapoda</taxon>
        <taxon>Insecta</taxon>
        <taxon>Pterygota</taxon>
        <taxon>Neoptera</taxon>
        <taxon>Endopterygota</taxon>
        <taxon>Lepidoptera</taxon>
        <taxon>Glossata</taxon>
        <taxon>Ditrysia</taxon>
        <taxon>Yponomeutoidea</taxon>
        <taxon>Plutellidae</taxon>
        <taxon>Plutella</taxon>
    </lineage>
</organism>
<evidence type="ECO:0000259" key="3">
    <source>
        <dbReference type="PROSITE" id="PS50994"/>
    </source>
</evidence>
<proteinExistence type="predicted"/>
<dbReference type="CDD" id="cd01644">
    <property type="entry name" value="RT_pepA17"/>
    <property type="match status" value="1"/>
</dbReference>
<dbReference type="Pfam" id="PF18701">
    <property type="entry name" value="DUF5641"/>
    <property type="match status" value="1"/>
</dbReference>
<sequence length="1884" mass="214114">MPVTRSHSSRKEESSTAESSTVCTSNTATTTTTTGSGATETSATTTSAANASATGSERPATPPPQETSVVTVVRQVTSQPATLRPRSHHSKASRKRFLAELEAKERLAEAQQKEAQAAAELAKVKLMRIQAEDSSDEEDEDIVDKSERIEQWVQEQSSKPPPPALALTGHARGSSPVRGQTQAPPTPWIPTEPPRVVEAPQYEERAPPERQQEKSSSEDVTQLAALFKSVLSGGGYREPPRYIQDLPTFNGNSSEWLPFRAAYHETEKYFTKIENVARLRKSLRGAALDAVSCLLISDPNPVVIIQGLERRFGRPEALILNELDKVKKLPKLAESPRDLCIFASKLANIVATIEALKKPHFLYNPEIERTAIEKLTPILRDKWYEYNFTQHGEEANLKKLSTYLNHEADKCGPYAALEQINNSAPTPVSAREKAAKKKTERTYAAENTHKEEEDGCPMCKQAHKLPECTKFNEKTTDERWEIAKQNKMCFRCLRSTHRRFTCQAKPCGVSGCNLRHHKLLHHEAAKKEEKHEEVTASTTEKPTVAANKSERRRAYLKIAPVVLTGPHSSIETYALFDEGTGDTIIDADVANTLGLDGPTDPMWVQGVSGKEVRHSKSKKVDFTIRGKHAQEEFKLEDARTVEKLDFITQTVKKEEVDDCSHLSDIQEELAYEGASPKLLIGQDNWDLIVSREVRDGRRDQPVASRTQLGWVLHGCRTTQSKPINFCGHVTSAEESMEKMMKHYFELESLGIEARKPTTDPEEQATRKLEEESRRLPDGRFETRLLWKQENEKIPNNRQDALKRLCSLERKLDRDPELKKKYEERMENMLKSGYAEPATTLPTQDRTWYLPHFAVCNPEKKKIRLVHDAAAKSHGRSLNDMLLTGPDLLQSLPGVVMRFRQHPYAVSADIKEMFMQIRIKECDRDALRFLWRGNRREGTPDEYRMTSVIFGASSSPCTALFIKNRNARDFADTHPEAVRAIEKNHYMDDYLQSFTSVEEAQHVTKTVDEIHRQAGFELRGWASNERRVLRNLVTDAETTTIDIGGSEIEKTLGLMWHVHEDNLGFRLNTHKTPAEVLRGDRPPSKREALSVIMSLYDPLGWISPVTTPAKRIMQDSWRYGTSWDDPIPEELQGRWHNWLSNLQALRELRIPRCYDYEPTATRELHTFVDASEEAYVAAAYWRIQRADGSVKITLAMAKSRVAPIKPTSIPRLELQAAVLGTRISNTTRSEHDYEDITKRVFWSDSRTVLAWIRAEPRTFKTFVAHRLAEIEESTKKSEWRWVPTAENVADDATRATPHDFDAQHRWFNGPEFLRHAEEHWPTENKEEVPKTGEEKESCAVVSLGHAHLPDIERFSRWTRLIRVTARVLQFVSLCRANNVHATHAARRKRTRENAPQDGEWKNTARAPTTNTKKKHENTPRRKYKTVAAEHLIHAERLWIEFSQRECFDFAHTGTEKLKSLSTYTDDYGILRLKGRIAATDAINEETANPAVLDGKHRYTRLYIQHVHEQLHHGGTEIIVNELRQRLWIIKIRPTVKNVVKSCLTCRMKKAKPSSPATGDLPAARLAHHVRPFTYTGLDCFGPLEVTVGRHREKRYVALYTCMTTRAVHLEVAASLSADSTIATLRRLIARRGCPTELWSDNATGFKAADKELTEAATEALQEEAARRHIMWRFIPPASPFMGGAWERMVRTVKDALRATLHEKYPSDETLSTLLAEVESTVNSRPLTHVAVSPDDPVALTPNLLLIGPNCHVPTPGTFSEEDDHARQHWRRAQRLADVFWQRWMQEYLPLLQHRREPHSTGSQPKIGDLVIVCDSNNPRNTWPRGRVTAVHPGKDNIVRVVDITTSNGHVLRRPTKRIVVLPIESQDSDGGRMFTTKIPRLRRLD</sequence>
<dbReference type="PANTHER" id="PTHR47331:SF5">
    <property type="entry name" value="RIBONUCLEASE H"/>
    <property type="match status" value="1"/>
</dbReference>
<dbReference type="InterPro" id="IPR043502">
    <property type="entry name" value="DNA/RNA_pol_sf"/>
</dbReference>
<gene>
    <name evidence="4" type="ORF">PLXY2_LOCUS12979</name>
</gene>
<dbReference type="EMBL" id="CAJHNJ030000084">
    <property type="protein sequence ID" value="CAG9134713.1"/>
    <property type="molecule type" value="Genomic_DNA"/>
</dbReference>
<dbReference type="InterPro" id="IPR041588">
    <property type="entry name" value="Integrase_H2C2"/>
</dbReference>
<accession>A0A8S4G0V7</accession>
<feature type="region of interest" description="Disordered" evidence="2">
    <location>
        <begin position="754"/>
        <end position="773"/>
    </location>
</feature>
<dbReference type="InterPro" id="IPR043128">
    <property type="entry name" value="Rev_trsase/Diguanyl_cyclase"/>
</dbReference>
<feature type="region of interest" description="Disordered" evidence="2">
    <location>
        <begin position="1381"/>
        <end position="1420"/>
    </location>
</feature>
<dbReference type="SUPFAM" id="SSF56672">
    <property type="entry name" value="DNA/RNA polymerases"/>
    <property type="match status" value="1"/>
</dbReference>
<evidence type="ECO:0000256" key="1">
    <source>
        <dbReference type="SAM" id="Coils"/>
    </source>
</evidence>
<dbReference type="Gene3D" id="3.30.70.270">
    <property type="match status" value="1"/>
</dbReference>
<dbReference type="Pfam" id="PF05380">
    <property type="entry name" value="Peptidase_A17"/>
    <property type="match status" value="1"/>
</dbReference>
<feature type="compositionally biased region" description="Basic and acidic residues" evidence="2">
    <location>
        <begin position="1390"/>
        <end position="1401"/>
    </location>
</feature>
<dbReference type="Proteomes" id="UP000653454">
    <property type="component" value="Unassembled WGS sequence"/>
</dbReference>
<dbReference type="GO" id="GO:0015074">
    <property type="term" value="P:DNA integration"/>
    <property type="evidence" value="ECO:0007669"/>
    <property type="project" value="InterPro"/>
</dbReference>
<feature type="coiled-coil region" evidence="1">
    <location>
        <begin position="94"/>
        <end position="127"/>
    </location>
</feature>
<dbReference type="Gene3D" id="3.30.420.10">
    <property type="entry name" value="Ribonuclease H-like superfamily/Ribonuclease H"/>
    <property type="match status" value="1"/>
</dbReference>
<protein>
    <submittedName>
        <fullName evidence="4">(diamondback moth) hypothetical protein</fullName>
    </submittedName>
</protein>